<name>A0A6J6U3D4_9ZZZZ</name>
<dbReference type="InterPro" id="IPR020549">
    <property type="entry name" value="YbeY_CS"/>
</dbReference>
<dbReference type="InterPro" id="IPR023091">
    <property type="entry name" value="MetalPrtase_cat_dom_sf_prd"/>
</dbReference>
<accession>A0A6J6U3D4</accession>
<dbReference type="HAMAP" id="MF_00009">
    <property type="entry name" value="Endoribonucl_YbeY"/>
    <property type="match status" value="1"/>
</dbReference>
<keyword evidence="6" id="KW-0378">Hydrolase</keyword>
<dbReference type="GO" id="GO:0006364">
    <property type="term" value="P:rRNA processing"/>
    <property type="evidence" value="ECO:0007669"/>
    <property type="project" value="InterPro"/>
</dbReference>
<dbReference type="Pfam" id="PF02130">
    <property type="entry name" value="YbeY"/>
    <property type="match status" value="1"/>
</dbReference>
<evidence type="ECO:0000256" key="3">
    <source>
        <dbReference type="ARBA" id="ARBA00022722"/>
    </source>
</evidence>
<dbReference type="GO" id="GO:0004222">
    <property type="term" value="F:metalloendopeptidase activity"/>
    <property type="evidence" value="ECO:0007669"/>
    <property type="project" value="InterPro"/>
</dbReference>
<evidence type="ECO:0000256" key="5">
    <source>
        <dbReference type="ARBA" id="ARBA00022759"/>
    </source>
</evidence>
<dbReference type="GO" id="GO:0046872">
    <property type="term" value="F:metal ion binding"/>
    <property type="evidence" value="ECO:0007669"/>
    <property type="project" value="UniProtKB-KW"/>
</dbReference>
<sequence length="150" mass="16662">MTIDVTNSSGQLVPTAEVTSLMEFAMKALKLNPECDLSIGFIEDEAMTELHIKWMDEPGSTDVLSFPMDMPEFEGDIVTLGDIVISPTFAAAQAKTAGHSSEHEIYILATHGLLHIIGYDHAEPEEERVMFALQEEIVRNWKLNEPDSNI</sequence>
<dbReference type="AlphaFoldDB" id="A0A6J6U3D4"/>
<reference evidence="8" key="1">
    <citation type="submission" date="2020-05" db="EMBL/GenBank/DDBJ databases">
        <authorList>
            <person name="Chiriac C."/>
            <person name="Salcher M."/>
            <person name="Ghai R."/>
            <person name="Kavagutti S V."/>
        </authorList>
    </citation>
    <scope>NUCLEOTIDE SEQUENCE</scope>
</reference>
<keyword evidence="7" id="KW-0862">Zinc</keyword>
<dbReference type="GO" id="GO:0004519">
    <property type="term" value="F:endonuclease activity"/>
    <property type="evidence" value="ECO:0007669"/>
    <property type="project" value="UniProtKB-KW"/>
</dbReference>
<dbReference type="Gene3D" id="3.40.390.30">
    <property type="entry name" value="Metalloproteases ('zincins'), catalytic domain"/>
    <property type="match status" value="1"/>
</dbReference>
<evidence type="ECO:0000256" key="7">
    <source>
        <dbReference type="ARBA" id="ARBA00022833"/>
    </source>
</evidence>
<dbReference type="PANTHER" id="PTHR46986:SF1">
    <property type="entry name" value="ENDORIBONUCLEASE YBEY, CHLOROPLASTIC"/>
    <property type="match status" value="1"/>
</dbReference>
<gene>
    <name evidence="8" type="ORF">UFOPK2837_00744</name>
</gene>
<dbReference type="SUPFAM" id="SSF55486">
    <property type="entry name" value="Metalloproteases ('zincins'), catalytic domain"/>
    <property type="match status" value="1"/>
</dbReference>
<keyword evidence="5" id="KW-0255">Endonuclease</keyword>
<evidence type="ECO:0000256" key="4">
    <source>
        <dbReference type="ARBA" id="ARBA00022723"/>
    </source>
</evidence>
<evidence type="ECO:0000256" key="1">
    <source>
        <dbReference type="ARBA" id="ARBA00001947"/>
    </source>
</evidence>
<comment type="similarity">
    <text evidence="2">Belongs to the endoribonuclease YbeY family.</text>
</comment>
<organism evidence="8">
    <name type="scientific">freshwater metagenome</name>
    <dbReference type="NCBI Taxonomy" id="449393"/>
    <lineage>
        <taxon>unclassified sequences</taxon>
        <taxon>metagenomes</taxon>
        <taxon>ecological metagenomes</taxon>
    </lineage>
</organism>
<protein>
    <submittedName>
        <fullName evidence="8">Unannotated protein</fullName>
    </submittedName>
</protein>
<keyword evidence="4" id="KW-0479">Metal-binding</keyword>
<dbReference type="InterPro" id="IPR002036">
    <property type="entry name" value="YbeY"/>
</dbReference>
<dbReference type="PROSITE" id="PS01306">
    <property type="entry name" value="UPF0054"/>
    <property type="match status" value="1"/>
</dbReference>
<comment type="cofactor">
    <cofactor evidence="1">
        <name>Zn(2+)</name>
        <dbReference type="ChEBI" id="CHEBI:29105"/>
    </cofactor>
</comment>
<dbReference type="NCBIfam" id="TIGR00043">
    <property type="entry name" value="rRNA maturation RNase YbeY"/>
    <property type="match status" value="1"/>
</dbReference>
<proteinExistence type="inferred from homology"/>
<evidence type="ECO:0000256" key="6">
    <source>
        <dbReference type="ARBA" id="ARBA00022801"/>
    </source>
</evidence>
<keyword evidence="3" id="KW-0540">Nuclease</keyword>
<dbReference type="PANTHER" id="PTHR46986">
    <property type="entry name" value="ENDORIBONUCLEASE YBEY, CHLOROPLASTIC"/>
    <property type="match status" value="1"/>
</dbReference>
<evidence type="ECO:0000256" key="2">
    <source>
        <dbReference type="ARBA" id="ARBA00010875"/>
    </source>
</evidence>
<dbReference type="EMBL" id="CAEZZF010000055">
    <property type="protein sequence ID" value="CAB4753845.1"/>
    <property type="molecule type" value="Genomic_DNA"/>
</dbReference>
<evidence type="ECO:0000313" key="8">
    <source>
        <dbReference type="EMBL" id="CAB4753845.1"/>
    </source>
</evidence>